<dbReference type="Gene3D" id="3.40.50.1820">
    <property type="entry name" value="alpha/beta hydrolase"/>
    <property type="match status" value="1"/>
</dbReference>
<dbReference type="AlphaFoldDB" id="A0A3N1P3F5"/>
<feature type="chain" id="PRO_5017926255" evidence="1">
    <location>
        <begin position="19"/>
        <end position="330"/>
    </location>
</feature>
<gene>
    <name evidence="3" type="ORF">EDC28_111133</name>
</gene>
<dbReference type="SUPFAM" id="SSF53474">
    <property type="entry name" value="alpha/beta-Hydrolases"/>
    <property type="match status" value="1"/>
</dbReference>
<proteinExistence type="predicted"/>
<protein>
    <submittedName>
        <fullName evidence="3">Pimeloyl-ACP methyl ester carboxylesterase</fullName>
    </submittedName>
</protein>
<evidence type="ECO:0000313" key="4">
    <source>
        <dbReference type="Proteomes" id="UP000268033"/>
    </source>
</evidence>
<sequence>MKAILGILLGALALPLLAATTPQDAMLSHYAYPYPVRTFALTAQQQPLQMAYMDVPPASGKVPKDTVVLLHGKNFSGAYWQRTISTLSQAGYRVIAPDQLGFGKSSKPTEFQYSFQALATYTHQLLASLGVQKMVLVGHSMGGMLASRYSLMFPEDVSKLVLVNPIGLEDWKRQVPYQSLDDAIAAEHAQTPESVKNYMTKAYFDGKWQPQYQPLLAIQAGWTIGPDAGLMATVDALTSDMIFTQPVLYEFPDIKAKTLLIIGTRDRTAIGRNRADAKTAATMGRYDVLGKATAKAIPQAQLVELPGIGHVPQFEDFDDYIKALERFLAQ</sequence>
<dbReference type="InterPro" id="IPR000639">
    <property type="entry name" value="Epox_hydrolase-like"/>
</dbReference>
<keyword evidence="1" id="KW-0732">Signal</keyword>
<dbReference type="PRINTS" id="PR00412">
    <property type="entry name" value="EPOXHYDRLASE"/>
</dbReference>
<dbReference type="GO" id="GO:0046464">
    <property type="term" value="P:acylglycerol catabolic process"/>
    <property type="evidence" value="ECO:0007669"/>
    <property type="project" value="TreeGrafter"/>
</dbReference>
<dbReference type="PANTHER" id="PTHR43798">
    <property type="entry name" value="MONOACYLGLYCEROL LIPASE"/>
    <property type="match status" value="1"/>
</dbReference>
<feature type="domain" description="AB hydrolase-1" evidence="2">
    <location>
        <begin position="66"/>
        <end position="316"/>
    </location>
</feature>
<comment type="caution">
    <text evidence="3">The sequence shown here is derived from an EMBL/GenBank/DDBJ whole genome shotgun (WGS) entry which is preliminary data.</text>
</comment>
<dbReference type="RefSeq" id="WP_123422514.1">
    <property type="nucleotide sequence ID" value="NZ_RJUL01000011.1"/>
</dbReference>
<keyword evidence="4" id="KW-1185">Reference proteome</keyword>
<evidence type="ECO:0000313" key="3">
    <source>
        <dbReference type="EMBL" id="ROQ22031.1"/>
    </source>
</evidence>
<name>A0A3N1P3F5_9GAMM</name>
<organism evidence="3 4">
    <name type="scientific">Gallaecimonas pentaromativorans</name>
    <dbReference type="NCBI Taxonomy" id="584787"/>
    <lineage>
        <taxon>Bacteria</taxon>
        <taxon>Pseudomonadati</taxon>
        <taxon>Pseudomonadota</taxon>
        <taxon>Gammaproteobacteria</taxon>
        <taxon>Enterobacterales</taxon>
        <taxon>Gallaecimonadaceae</taxon>
        <taxon>Gallaecimonas</taxon>
    </lineage>
</organism>
<evidence type="ECO:0000259" key="2">
    <source>
        <dbReference type="Pfam" id="PF00561"/>
    </source>
</evidence>
<dbReference type="STRING" id="584787.GCA_001247655_03380"/>
<dbReference type="InterPro" id="IPR029058">
    <property type="entry name" value="AB_hydrolase_fold"/>
</dbReference>
<dbReference type="InterPro" id="IPR000073">
    <property type="entry name" value="AB_hydrolase_1"/>
</dbReference>
<dbReference type="InterPro" id="IPR050266">
    <property type="entry name" value="AB_hydrolase_sf"/>
</dbReference>
<feature type="signal peptide" evidence="1">
    <location>
        <begin position="1"/>
        <end position="18"/>
    </location>
</feature>
<dbReference type="EMBL" id="RJUL01000011">
    <property type="protein sequence ID" value="ROQ22031.1"/>
    <property type="molecule type" value="Genomic_DNA"/>
</dbReference>
<dbReference type="Pfam" id="PF00561">
    <property type="entry name" value="Abhydrolase_1"/>
    <property type="match status" value="1"/>
</dbReference>
<dbReference type="GO" id="GO:0016020">
    <property type="term" value="C:membrane"/>
    <property type="evidence" value="ECO:0007669"/>
    <property type="project" value="TreeGrafter"/>
</dbReference>
<dbReference type="PRINTS" id="PR00111">
    <property type="entry name" value="ABHYDROLASE"/>
</dbReference>
<accession>A0A3N1P3F5</accession>
<evidence type="ECO:0000256" key="1">
    <source>
        <dbReference type="SAM" id="SignalP"/>
    </source>
</evidence>
<reference evidence="3 4" key="1">
    <citation type="submission" date="2018-11" db="EMBL/GenBank/DDBJ databases">
        <title>Genomic Encyclopedia of Type Strains, Phase IV (KMG-IV): sequencing the most valuable type-strain genomes for metagenomic binning, comparative biology and taxonomic classification.</title>
        <authorList>
            <person name="Goeker M."/>
        </authorList>
    </citation>
    <scope>NUCLEOTIDE SEQUENCE [LARGE SCALE GENOMIC DNA]</scope>
    <source>
        <strain evidence="3 4">DSM 21945</strain>
    </source>
</reference>
<dbReference type="GO" id="GO:0047372">
    <property type="term" value="F:monoacylglycerol lipase activity"/>
    <property type="evidence" value="ECO:0007669"/>
    <property type="project" value="TreeGrafter"/>
</dbReference>
<dbReference type="PANTHER" id="PTHR43798:SF33">
    <property type="entry name" value="HYDROLASE, PUTATIVE (AFU_ORTHOLOGUE AFUA_2G14860)-RELATED"/>
    <property type="match status" value="1"/>
</dbReference>
<dbReference type="Proteomes" id="UP000268033">
    <property type="component" value="Unassembled WGS sequence"/>
</dbReference>